<dbReference type="EMBL" id="QXGB01000742">
    <property type="protein sequence ID" value="KAE9205427.1"/>
    <property type="molecule type" value="Genomic_DNA"/>
</dbReference>
<evidence type="ECO:0000313" key="9">
    <source>
        <dbReference type="Proteomes" id="UP000437068"/>
    </source>
</evidence>
<name>A0A6A3EXY2_9STRA</name>
<sequence length="122" mass="12527">MCSPPTARSSYAPTVTTCVAPTVAVSALLTVAALAAPTVVGGAAPTVATGAAPTVATGATRTVAFTTAMIVGAWVEAIAAITCGRIASRSACTDVRYKKARTRLRDECHLQQYSAWRLDKTN</sequence>
<evidence type="ECO:0000313" key="2">
    <source>
        <dbReference type="EMBL" id="KAE9103661.1"/>
    </source>
</evidence>
<dbReference type="Proteomes" id="UP000429523">
    <property type="component" value="Unassembled WGS sequence"/>
</dbReference>
<evidence type="ECO:0000313" key="12">
    <source>
        <dbReference type="Proteomes" id="UP000441208"/>
    </source>
</evidence>
<dbReference type="EMBL" id="QXGD01000559">
    <property type="protein sequence ID" value="KAE9234033.1"/>
    <property type="molecule type" value="Genomic_DNA"/>
</dbReference>
<accession>A0A6A3EXY2</accession>
<evidence type="ECO:0000313" key="7">
    <source>
        <dbReference type="Proteomes" id="UP000429523"/>
    </source>
</evidence>
<evidence type="ECO:0000313" key="10">
    <source>
        <dbReference type="Proteomes" id="UP000440367"/>
    </source>
</evidence>
<evidence type="ECO:0000313" key="4">
    <source>
        <dbReference type="EMBL" id="KAE9205427.1"/>
    </source>
</evidence>
<dbReference type="Proteomes" id="UP000440367">
    <property type="component" value="Unassembled WGS sequence"/>
</dbReference>
<comment type="caution">
    <text evidence="1">The sequence shown here is derived from an EMBL/GenBank/DDBJ whole genome shotgun (WGS) entry which is preliminary data.</text>
</comment>
<dbReference type="Proteomes" id="UP000441208">
    <property type="component" value="Unassembled WGS sequence"/>
</dbReference>
<organism evidence="1 7">
    <name type="scientific">Phytophthora fragariae</name>
    <dbReference type="NCBI Taxonomy" id="53985"/>
    <lineage>
        <taxon>Eukaryota</taxon>
        <taxon>Sar</taxon>
        <taxon>Stramenopiles</taxon>
        <taxon>Oomycota</taxon>
        <taxon>Peronosporomycetes</taxon>
        <taxon>Peronosporales</taxon>
        <taxon>Peronosporaceae</taxon>
        <taxon>Phytophthora</taxon>
    </lineage>
</organism>
<reference evidence="7 8" key="1">
    <citation type="submission" date="2018-08" db="EMBL/GenBank/DDBJ databases">
        <title>Genomic investigation of the strawberry pathogen Phytophthora fragariae indicates pathogenicity is determined by transcriptional variation in three key races.</title>
        <authorList>
            <person name="Adams T.M."/>
            <person name="Armitage A.D."/>
            <person name="Sobczyk M.K."/>
            <person name="Bates H.J."/>
            <person name="Dunwell J.M."/>
            <person name="Nellist C.F."/>
            <person name="Harrison R.J."/>
        </authorList>
    </citation>
    <scope>NUCLEOTIDE SEQUENCE [LARGE SCALE GENOMIC DNA]</scope>
    <source>
        <strain evidence="6 9">A4</strain>
        <strain evidence="5 10">BC-1</strain>
        <strain evidence="4 8">NOV-27</strain>
        <strain evidence="3 11">NOV-5</strain>
        <strain evidence="2 12">NOV-71</strain>
        <strain evidence="1 7">NOV-9</strain>
    </source>
</reference>
<keyword evidence="8" id="KW-1185">Reference proteome</keyword>
<dbReference type="Proteomes" id="UP000437068">
    <property type="component" value="Unassembled WGS sequence"/>
</dbReference>
<evidence type="ECO:0000313" key="6">
    <source>
        <dbReference type="EMBL" id="KAE9305861.1"/>
    </source>
</evidence>
<dbReference type="AlphaFoldDB" id="A0A6A3EXY2"/>
<proteinExistence type="predicted"/>
<evidence type="ECO:0000313" key="11">
    <source>
        <dbReference type="Proteomes" id="UP000440732"/>
    </source>
</evidence>
<dbReference type="Proteomes" id="UP000433483">
    <property type="component" value="Unassembled WGS sequence"/>
</dbReference>
<evidence type="ECO:0000313" key="3">
    <source>
        <dbReference type="EMBL" id="KAE9142278.1"/>
    </source>
</evidence>
<dbReference type="EMBL" id="QXGE01000687">
    <property type="protein sequence ID" value="KAE9305861.1"/>
    <property type="molecule type" value="Genomic_DNA"/>
</dbReference>
<evidence type="ECO:0000313" key="8">
    <source>
        <dbReference type="Proteomes" id="UP000433483"/>
    </source>
</evidence>
<dbReference type="Proteomes" id="UP000440732">
    <property type="component" value="Unassembled WGS sequence"/>
</dbReference>
<dbReference type="EMBL" id="QXGA01000716">
    <property type="protein sequence ID" value="KAE9142278.1"/>
    <property type="molecule type" value="Genomic_DNA"/>
</dbReference>
<evidence type="ECO:0000313" key="1">
    <source>
        <dbReference type="EMBL" id="KAE8938259.1"/>
    </source>
</evidence>
<dbReference type="EMBL" id="QXFZ01000826">
    <property type="protein sequence ID" value="KAE9103661.1"/>
    <property type="molecule type" value="Genomic_DNA"/>
</dbReference>
<gene>
    <name evidence="6" type="ORF">PF001_g12405</name>
    <name evidence="5" type="ORF">PF002_g11908</name>
    <name evidence="4" type="ORF">PF005_g13393</name>
    <name evidence="3" type="ORF">PF006_g12598</name>
    <name evidence="2" type="ORF">PF007_g14328</name>
    <name evidence="1" type="ORF">PF009_g11855</name>
</gene>
<evidence type="ECO:0000313" key="5">
    <source>
        <dbReference type="EMBL" id="KAE9234033.1"/>
    </source>
</evidence>
<dbReference type="EMBL" id="QXGF01000573">
    <property type="protein sequence ID" value="KAE8938259.1"/>
    <property type="molecule type" value="Genomic_DNA"/>
</dbReference>
<protein>
    <submittedName>
        <fullName evidence="1">Uncharacterized protein</fullName>
    </submittedName>
</protein>